<dbReference type="PANTHER" id="PTHR32479">
    <property type="entry name" value="GLYCOLATE OXIDASE IRON-SULFUR SUBUNIT"/>
    <property type="match status" value="1"/>
</dbReference>
<dbReference type="InterPro" id="IPR012257">
    <property type="entry name" value="Glc_ox_4Fe-4S"/>
</dbReference>
<dbReference type="GO" id="GO:0051539">
    <property type="term" value="F:4 iron, 4 sulfur cluster binding"/>
    <property type="evidence" value="ECO:0007669"/>
    <property type="project" value="UniProtKB-KW"/>
</dbReference>
<keyword evidence="4" id="KW-0408">Iron</keyword>
<name>A0A381W4X8_9ZZZZ</name>
<dbReference type="AlphaFoldDB" id="A0A381W4X8"/>
<dbReference type="InterPro" id="IPR017896">
    <property type="entry name" value="4Fe4S_Fe-S-bd"/>
</dbReference>
<organism evidence="7">
    <name type="scientific">marine metagenome</name>
    <dbReference type="NCBI Taxonomy" id="408172"/>
    <lineage>
        <taxon>unclassified sequences</taxon>
        <taxon>metagenomes</taxon>
        <taxon>ecological metagenomes</taxon>
    </lineage>
</organism>
<evidence type="ECO:0000256" key="4">
    <source>
        <dbReference type="ARBA" id="ARBA00023004"/>
    </source>
</evidence>
<feature type="domain" description="4Fe-4S ferredoxin-type" evidence="6">
    <location>
        <begin position="64"/>
        <end position="95"/>
    </location>
</feature>
<dbReference type="Pfam" id="PF02754">
    <property type="entry name" value="CCG"/>
    <property type="match status" value="2"/>
</dbReference>
<dbReference type="PIRSF" id="PIRSF000139">
    <property type="entry name" value="Glc_ox_4Fe-4S"/>
    <property type="match status" value="1"/>
</dbReference>
<keyword evidence="2" id="KW-0479">Metal-binding</keyword>
<dbReference type="PROSITE" id="PS51379">
    <property type="entry name" value="4FE4S_FER_2"/>
    <property type="match status" value="2"/>
</dbReference>
<dbReference type="SUPFAM" id="SSF46548">
    <property type="entry name" value="alpha-helical ferredoxin"/>
    <property type="match status" value="1"/>
</dbReference>
<proteinExistence type="predicted"/>
<dbReference type="PANTHER" id="PTHR32479:SF17">
    <property type="entry name" value="GLYCOLATE OXIDASE IRON-SULFUR SUBUNIT"/>
    <property type="match status" value="1"/>
</dbReference>
<dbReference type="InterPro" id="IPR004017">
    <property type="entry name" value="Cys_rich_dom"/>
</dbReference>
<evidence type="ECO:0000259" key="6">
    <source>
        <dbReference type="PROSITE" id="PS51379"/>
    </source>
</evidence>
<evidence type="ECO:0000256" key="3">
    <source>
        <dbReference type="ARBA" id="ARBA00022737"/>
    </source>
</evidence>
<evidence type="ECO:0000256" key="2">
    <source>
        <dbReference type="ARBA" id="ARBA00022723"/>
    </source>
</evidence>
<accession>A0A381W4X8</accession>
<feature type="non-terminal residue" evidence="7">
    <location>
        <position position="400"/>
    </location>
</feature>
<keyword evidence="5" id="KW-0411">Iron-sulfur</keyword>
<dbReference type="GO" id="GO:0016491">
    <property type="term" value="F:oxidoreductase activity"/>
    <property type="evidence" value="ECO:0007669"/>
    <property type="project" value="UniProtKB-ARBA"/>
</dbReference>
<dbReference type="EMBL" id="UINC01010724">
    <property type="protein sequence ID" value="SVA47600.1"/>
    <property type="molecule type" value="Genomic_DNA"/>
</dbReference>
<dbReference type="GO" id="GO:0046872">
    <property type="term" value="F:metal ion binding"/>
    <property type="evidence" value="ECO:0007669"/>
    <property type="project" value="UniProtKB-KW"/>
</dbReference>
<dbReference type="Pfam" id="PF13183">
    <property type="entry name" value="Fer4_8"/>
    <property type="match status" value="1"/>
</dbReference>
<reference evidence="7" key="1">
    <citation type="submission" date="2018-05" db="EMBL/GenBank/DDBJ databases">
        <authorList>
            <person name="Lanie J.A."/>
            <person name="Ng W.-L."/>
            <person name="Kazmierczak K.M."/>
            <person name="Andrzejewski T.M."/>
            <person name="Davidsen T.M."/>
            <person name="Wayne K.J."/>
            <person name="Tettelin H."/>
            <person name="Glass J.I."/>
            <person name="Rusch D."/>
            <person name="Podicherti R."/>
            <person name="Tsui H.-C.T."/>
            <person name="Winkler M.E."/>
        </authorList>
    </citation>
    <scope>NUCLEOTIDE SEQUENCE</scope>
</reference>
<keyword evidence="3" id="KW-0677">Repeat</keyword>
<dbReference type="InterPro" id="IPR009051">
    <property type="entry name" value="Helical_ferredxn"/>
</dbReference>
<protein>
    <recommendedName>
        <fullName evidence="6">4Fe-4S ferredoxin-type domain-containing protein</fullName>
    </recommendedName>
</protein>
<evidence type="ECO:0000256" key="1">
    <source>
        <dbReference type="ARBA" id="ARBA00022485"/>
    </source>
</evidence>
<evidence type="ECO:0000256" key="5">
    <source>
        <dbReference type="ARBA" id="ARBA00023014"/>
    </source>
</evidence>
<keyword evidence="1" id="KW-0004">4Fe-4S</keyword>
<sequence length="400" mass="44618">MIDSSGVIKVDTWIEESDLYKCVHCGFCLQACPTYLATGLETESPRGRIALMKAVNEDRIPFDSGVERHWDLCIQCRACEVACPSGVPYGQLIEATQNQFKSKERLNFIGKLAHEIVFRKFVTSPKMLRGIFSLLRIYQNSGIQRIIRRSKVIRLISKKLFRLEIKTPYIHGKPLVAKNQTYKAVEGNKKKIFMLSGCVMPLTHGNQMRSAIKVLNVNGFEVQIPEDQVCCGAINSHVGDLDTARMLARKNIDAFQSKNECEIVNMSGGCGARLKEYPELLEEDQEYSAKAKTFASRVKDIHELLIQSEWKCGDSYIDKTVTYQDSCHLANVQGIKDQPREILKCLDGVEFRELPSANICCGAGGTYMISEGDMSSKVLAMKLENVVSTGAKVIATANPG</sequence>
<dbReference type="Gene3D" id="1.10.1060.10">
    <property type="entry name" value="Alpha-helical ferredoxin"/>
    <property type="match status" value="1"/>
</dbReference>
<gene>
    <name evidence="7" type="ORF">METZ01_LOCUS100454</name>
</gene>
<feature type="domain" description="4Fe-4S ferredoxin-type" evidence="6">
    <location>
        <begin position="13"/>
        <end position="43"/>
    </location>
</feature>
<dbReference type="PROSITE" id="PS00198">
    <property type="entry name" value="4FE4S_FER_1"/>
    <property type="match status" value="1"/>
</dbReference>
<evidence type="ECO:0000313" key="7">
    <source>
        <dbReference type="EMBL" id="SVA47600.1"/>
    </source>
</evidence>
<dbReference type="InterPro" id="IPR017900">
    <property type="entry name" value="4Fe4S_Fe_S_CS"/>
</dbReference>